<dbReference type="InterPro" id="IPR007484">
    <property type="entry name" value="Peptidase_M28"/>
</dbReference>
<dbReference type="PANTHER" id="PTHR12147">
    <property type="entry name" value="METALLOPEPTIDASE M28 FAMILY MEMBER"/>
    <property type="match status" value="1"/>
</dbReference>
<keyword evidence="5" id="KW-0926">Vacuole</keyword>
<feature type="transmembrane region" description="Helical" evidence="9">
    <location>
        <begin position="398"/>
        <end position="419"/>
    </location>
</feature>
<dbReference type="Gene3D" id="3.40.630.10">
    <property type="entry name" value="Zn peptidases"/>
    <property type="match status" value="1"/>
</dbReference>
<evidence type="ECO:0000256" key="5">
    <source>
        <dbReference type="ARBA" id="ARBA00022554"/>
    </source>
</evidence>
<feature type="domain" description="Peptidase M28" evidence="10">
    <location>
        <begin position="131"/>
        <end position="319"/>
    </location>
</feature>
<evidence type="ECO:0000259" key="10">
    <source>
        <dbReference type="Pfam" id="PF04389"/>
    </source>
</evidence>
<name>A0A5B9MAL9_9BACT</name>
<sequence>MWTRTTGESSLVGDASNFGKRIVAATLMLGVSVLLGWFEYRGPAPLGIDAPTDQPSAARMRATLVELLGDPPQKHTTGTASGEAFLQRLEKKLRGYEVPMRRIEIPWDPQRQDRHPGGRVDLLPPGTVLKNLWVTVEGSDPSLAPILIATHHDSCRWGPGAGDAGSAVVTLVEHIRHLSTSRPVRTTHYLFTDGEEFGLLGAYAIVAQESLPFPRPAFVLNFDARGTRGGIAMFETHVNNSGWVSTIIDDLARPKITSSLAVTIYRSLPNATDFNAWHGKLGLSGFNYAVIGGAHRYHRPEDTPQNLSDRTLQHMGAQLFSMHRAIDRLDGPTTRRLNASTEDPAHGNAVFFDLYGWTVVHFGEGIQRVIAIVAAALMGVVCLRGRSLGRVRRLPRHALVVLLSIAAGLLVGVVIQLGLRTTPFSVLKYTPIDLQAGVVTIAASFLVVTALLERFTKRIESDEAEVVSDWIWWVTAALGTVLAMALPGGAYLLVLPSFTYALVRIVSPQATLAAWSGWAAAVILAGPLVMLLVQALGPWRQPVYAALASLLAVLAMTAWAAQKKARPIPKNRPRLARGDA</sequence>
<keyword evidence="7" id="KW-0325">Glycoprotein</keyword>
<evidence type="ECO:0000256" key="1">
    <source>
        <dbReference type="ARBA" id="ARBA00003273"/>
    </source>
</evidence>
<dbReference type="AlphaFoldDB" id="A0A5B9MAL9"/>
<evidence type="ECO:0000256" key="3">
    <source>
        <dbReference type="ARBA" id="ARBA00010918"/>
    </source>
</evidence>
<keyword evidence="12" id="KW-1185">Reference proteome</keyword>
<comment type="similarity">
    <text evidence="3">Belongs to the peptidase M28 family.</text>
</comment>
<organism evidence="11 12">
    <name type="scientific">Stieleria maiorica</name>
    <dbReference type="NCBI Taxonomy" id="2795974"/>
    <lineage>
        <taxon>Bacteria</taxon>
        <taxon>Pseudomonadati</taxon>
        <taxon>Planctomycetota</taxon>
        <taxon>Planctomycetia</taxon>
        <taxon>Pirellulales</taxon>
        <taxon>Pirellulaceae</taxon>
        <taxon>Stieleria</taxon>
    </lineage>
</organism>
<evidence type="ECO:0000256" key="2">
    <source>
        <dbReference type="ARBA" id="ARBA00004128"/>
    </source>
</evidence>
<dbReference type="Proteomes" id="UP000321353">
    <property type="component" value="Chromosome"/>
</dbReference>
<keyword evidence="6 9" id="KW-1133">Transmembrane helix</keyword>
<keyword evidence="9" id="KW-0472">Membrane</keyword>
<dbReference type="KEGG" id="smam:Mal15_16100"/>
<gene>
    <name evidence="11" type="ORF">Mal15_16100</name>
</gene>
<dbReference type="RefSeq" id="WP_147867225.1">
    <property type="nucleotide sequence ID" value="NZ_CP036264.1"/>
</dbReference>
<dbReference type="InterPro" id="IPR045175">
    <property type="entry name" value="M28_fam"/>
</dbReference>
<dbReference type="GO" id="GO:0005774">
    <property type="term" value="C:vacuolar membrane"/>
    <property type="evidence" value="ECO:0007669"/>
    <property type="project" value="UniProtKB-SubCell"/>
</dbReference>
<feature type="transmembrane region" description="Helical" evidence="9">
    <location>
        <begin position="369"/>
        <end position="386"/>
    </location>
</feature>
<evidence type="ECO:0000313" key="12">
    <source>
        <dbReference type="Proteomes" id="UP000321353"/>
    </source>
</evidence>
<reference evidence="11 12" key="1">
    <citation type="submission" date="2019-02" db="EMBL/GenBank/DDBJ databases">
        <title>Planctomycetal bacteria perform biofilm scaping via a novel small molecule.</title>
        <authorList>
            <person name="Jeske O."/>
            <person name="Boedeker C."/>
            <person name="Wiegand S."/>
            <person name="Breitling P."/>
            <person name="Kallscheuer N."/>
            <person name="Jogler M."/>
            <person name="Rohde M."/>
            <person name="Petersen J."/>
            <person name="Medema M.H."/>
            <person name="Surup F."/>
            <person name="Jogler C."/>
        </authorList>
    </citation>
    <scope>NUCLEOTIDE SEQUENCE [LARGE SCALE GENOMIC DNA]</scope>
    <source>
        <strain evidence="11 12">Mal15</strain>
    </source>
</reference>
<protein>
    <recommendedName>
        <fullName evidence="4">Vacuolar membrane protease</fullName>
    </recommendedName>
    <alternativeName>
        <fullName evidence="8">FXNA-related family protease 1</fullName>
    </alternativeName>
</protein>
<dbReference type="EMBL" id="CP036264">
    <property type="protein sequence ID" value="QEF97569.1"/>
    <property type="molecule type" value="Genomic_DNA"/>
</dbReference>
<evidence type="ECO:0000313" key="11">
    <source>
        <dbReference type="EMBL" id="QEF97569.1"/>
    </source>
</evidence>
<keyword evidence="9" id="KW-0812">Transmembrane</keyword>
<feature type="transmembrane region" description="Helical" evidence="9">
    <location>
        <begin position="515"/>
        <end position="536"/>
    </location>
</feature>
<feature type="transmembrane region" description="Helical" evidence="9">
    <location>
        <begin position="472"/>
        <end position="495"/>
    </location>
</feature>
<dbReference type="GO" id="GO:0006508">
    <property type="term" value="P:proteolysis"/>
    <property type="evidence" value="ECO:0007669"/>
    <property type="project" value="InterPro"/>
</dbReference>
<dbReference type="GO" id="GO:0008235">
    <property type="term" value="F:metalloexopeptidase activity"/>
    <property type="evidence" value="ECO:0007669"/>
    <property type="project" value="InterPro"/>
</dbReference>
<feature type="transmembrane region" description="Helical" evidence="9">
    <location>
        <begin position="543"/>
        <end position="561"/>
    </location>
</feature>
<evidence type="ECO:0000256" key="8">
    <source>
        <dbReference type="ARBA" id="ARBA00031512"/>
    </source>
</evidence>
<proteinExistence type="inferred from homology"/>
<dbReference type="PANTHER" id="PTHR12147:SF58">
    <property type="entry name" value="VACUOLAR MEMBRANE PROTEASE"/>
    <property type="match status" value="1"/>
</dbReference>
<evidence type="ECO:0000256" key="4">
    <source>
        <dbReference type="ARBA" id="ARBA00017435"/>
    </source>
</evidence>
<evidence type="ECO:0000256" key="9">
    <source>
        <dbReference type="SAM" id="Phobius"/>
    </source>
</evidence>
<comment type="subcellular location">
    <subcellularLocation>
        <location evidence="2">Vacuole membrane</location>
        <topology evidence="2">Multi-pass membrane protein</topology>
    </subcellularLocation>
</comment>
<feature type="transmembrane region" description="Helical" evidence="9">
    <location>
        <begin position="434"/>
        <end position="452"/>
    </location>
</feature>
<feature type="transmembrane region" description="Helical" evidence="9">
    <location>
        <begin position="21"/>
        <end position="38"/>
    </location>
</feature>
<accession>A0A5B9MAL9</accession>
<comment type="function">
    <text evidence="1">May be involved in vacuolar sorting and osmoregulation.</text>
</comment>
<evidence type="ECO:0000256" key="7">
    <source>
        <dbReference type="ARBA" id="ARBA00023180"/>
    </source>
</evidence>
<evidence type="ECO:0000256" key="6">
    <source>
        <dbReference type="ARBA" id="ARBA00022989"/>
    </source>
</evidence>
<dbReference type="SUPFAM" id="SSF53187">
    <property type="entry name" value="Zn-dependent exopeptidases"/>
    <property type="match status" value="1"/>
</dbReference>
<dbReference type="Pfam" id="PF04389">
    <property type="entry name" value="Peptidase_M28"/>
    <property type="match status" value="1"/>
</dbReference>